<dbReference type="Proteomes" id="UP000499080">
    <property type="component" value="Unassembled WGS sequence"/>
</dbReference>
<evidence type="ECO:0000313" key="3">
    <source>
        <dbReference type="Proteomes" id="UP000499080"/>
    </source>
</evidence>
<proteinExistence type="predicted"/>
<keyword evidence="3" id="KW-1185">Reference proteome</keyword>
<dbReference type="EMBL" id="BGPR01015270">
    <property type="protein sequence ID" value="GBN68609.1"/>
    <property type="molecule type" value="Genomic_DNA"/>
</dbReference>
<evidence type="ECO:0000313" key="2">
    <source>
        <dbReference type="EMBL" id="GBN68609.1"/>
    </source>
</evidence>
<dbReference type="OrthoDB" id="8193306at2759"/>
<dbReference type="AlphaFoldDB" id="A0A4Y2QZQ0"/>
<accession>A0A4Y2QZQ0</accession>
<protein>
    <submittedName>
        <fullName evidence="2">Uncharacterized protein</fullName>
    </submittedName>
</protein>
<sequence>MECVLHISYRLEIKTWQVREAGKKYIRKKEVQERFRPELGLLVDMPKQQSVNTNDGNTDRKFFRHPEKTAEITGVEFNLIKCYYQVLSSGNYSRVHKL</sequence>
<organism evidence="2 3">
    <name type="scientific">Araneus ventricosus</name>
    <name type="common">Orbweaver spider</name>
    <name type="synonym">Epeira ventricosa</name>
    <dbReference type="NCBI Taxonomy" id="182803"/>
    <lineage>
        <taxon>Eukaryota</taxon>
        <taxon>Metazoa</taxon>
        <taxon>Ecdysozoa</taxon>
        <taxon>Arthropoda</taxon>
        <taxon>Chelicerata</taxon>
        <taxon>Arachnida</taxon>
        <taxon>Araneae</taxon>
        <taxon>Araneomorphae</taxon>
        <taxon>Entelegynae</taxon>
        <taxon>Araneoidea</taxon>
        <taxon>Araneidae</taxon>
        <taxon>Araneus</taxon>
    </lineage>
</organism>
<comment type="caution">
    <text evidence="2">The sequence shown here is derived from an EMBL/GenBank/DDBJ whole genome shotgun (WGS) entry which is preliminary data.</text>
</comment>
<name>A0A4Y2QZQ0_ARAVE</name>
<evidence type="ECO:0000313" key="1">
    <source>
        <dbReference type="EMBL" id="GBN68605.1"/>
    </source>
</evidence>
<gene>
    <name evidence="2" type="ORF">AVEN_118866_1</name>
    <name evidence="1" type="ORF">AVEN_195720_1</name>
</gene>
<dbReference type="EMBL" id="BGPR01015268">
    <property type="protein sequence ID" value="GBN68605.1"/>
    <property type="molecule type" value="Genomic_DNA"/>
</dbReference>
<reference evidence="2 3" key="1">
    <citation type="journal article" date="2019" name="Sci. Rep.">
        <title>Orb-weaving spider Araneus ventricosus genome elucidates the spidroin gene catalogue.</title>
        <authorList>
            <person name="Kono N."/>
            <person name="Nakamura H."/>
            <person name="Ohtoshi R."/>
            <person name="Moran D.A.P."/>
            <person name="Shinohara A."/>
            <person name="Yoshida Y."/>
            <person name="Fujiwara M."/>
            <person name="Mori M."/>
            <person name="Tomita M."/>
            <person name="Arakawa K."/>
        </authorList>
    </citation>
    <scope>NUCLEOTIDE SEQUENCE [LARGE SCALE GENOMIC DNA]</scope>
</reference>